<dbReference type="Pfam" id="PF00902">
    <property type="entry name" value="TatC"/>
    <property type="match status" value="1"/>
</dbReference>
<evidence type="ECO:0000256" key="5">
    <source>
        <dbReference type="HAMAP-Rule" id="MF_00902"/>
    </source>
</evidence>
<dbReference type="NCBIfam" id="TIGR00945">
    <property type="entry name" value="tatC"/>
    <property type="match status" value="1"/>
</dbReference>
<keyword evidence="4 5" id="KW-0472">Membrane</keyword>
<feature type="transmembrane region" description="Helical" evidence="5">
    <location>
        <begin position="88"/>
        <end position="109"/>
    </location>
</feature>
<dbReference type="PANTHER" id="PTHR30371">
    <property type="entry name" value="SEC-INDEPENDENT PROTEIN TRANSLOCASE PROTEIN TATC"/>
    <property type="match status" value="1"/>
</dbReference>
<comment type="similarity">
    <text evidence="5">Belongs to the TatC family.</text>
</comment>
<dbReference type="EMBL" id="AP027080">
    <property type="protein sequence ID" value="BDU73042.1"/>
    <property type="molecule type" value="Genomic_DNA"/>
</dbReference>
<accession>A0AA48KA82</accession>
<comment type="function">
    <text evidence="5">Part of the twin-arginine translocation (Tat) system that transports large folded proteins containing a characteristic twin-arginine motif in their signal peptide across membranes.</text>
</comment>
<dbReference type="PANTHER" id="PTHR30371:SF0">
    <property type="entry name" value="SEC-INDEPENDENT PROTEIN TRANSLOCASE PROTEIN TATC, CHLOROPLASTIC-RELATED"/>
    <property type="match status" value="1"/>
</dbReference>
<feature type="transmembrane region" description="Helical" evidence="5">
    <location>
        <begin position="121"/>
        <end position="140"/>
    </location>
</feature>
<dbReference type="PRINTS" id="PR01840">
    <property type="entry name" value="TATCFAMILY"/>
</dbReference>
<proteinExistence type="inferred from homology"/>
<reference evidence="7" key="1">
    <citation type="journal article" date="2023" name="Int. J. Syst. Evol. Microbiol.">
        <title>Mesoterricola silvestris gen. nov., sp. nov., Mesoterricola sediminis sp. nov., Geothrix oryzae sp. nov., Geothrix edaphica sp. nov., Geothrix rubra sp. nov., and Geothrix limicola sp. nov., six novel members of Acidobacteriota isolated from soils.</title>
        <authorList>
            <person name="Itoh H."/>
            <person name="Sugisawa Y."/>
            <person name="Mise K."/>
            <person name="Xu Z."/>
            <person name="Kuniyasu M."/>
            <person name="Ushijima N."/>
            <person name="Kawano K."/>
            <person name="Kobayashi E."/>
            <person name="Shiratori Y."/>
            <person name="Masuda Y."/>
            <person name="Senoo K."/>
        </authorList>
    </citation>
    <scope>NUCLEOTIDE SEQUENCE [LARGE SCALE GENOMIC DNA]</scope>
    <source>
        <strain evidence="7">W79</strain>
    </source>
</reference>
<dbReference type="InterPro" id="IPR002033">
    <property type="entry name" value="TatC"/>
</dbReference>
<name>A0AA48KA82_9BACT</name>
<keyword evidence="5" id="KW-0811">Translocation</keyword>
<gene>
    <name evidence="6" type="primary">tatC_2</name>
    <name evidence="5" type="synonym">tatC</name>
    <name evidence="6" type="ORF">METEAL_22160</name>
</gene>
<comment type="subcellular location">
    <subcellularLocation>
        <location evidence="5">Cell membrane</location>
        <topology evidence="5">Multi-pass membrane protein</topology>
    </subcellularLocation>
    <subcellularLocation>
        <location evidence="1">Membrane</location>
        <topology evidence="1">Multi-pass membrane protein</topology>
    </subcellularLocation>
</comment>
<keyword evidence="7" id="KW-1185">Reference proteome</keyword>
<feature type="transmembrane region" description="Helical" evidence="5">
    <location>
        <begin position="26"/>
        <end position="43"/>
    </location>
</feature>
<dbReference type="HAMAP" id="MF_00902">
    <property type="entry name" value="TatC"/>
    <property type="match status" value="1"/>
</dbReference>
<dbReference type="GO" id="GO:0033281">
    <property type="term" value="C:TAT protein transport complex"/>
    <property type="evidence" value="ECO:0007669"/>
    <property type="project" value="UniProtKB-UniRule"/>
</dbReference>
<evidence type="ECO:0000256" key="2">
    <source>
        <dbReference type="ARBA" id="ARBA00022692"/>
    </source>
</evidence>
<dbReference type="GO" id="GO:0043953">
    <property type="term" value="P:protein transport by the Tat complex"/>
    <property type="evidence" value="ECO:0007669"/>
    <property type="project" value="UniProtKB-UniRule"/>
</dbReference>
<keyword evidence="2 5" id="KW-0812">Transmembrane</keyword>
<keyword evidence="5" id="KW-0653">Protein transport</keyword>
<keyword evidence="3 5" id="KW-1133">Transmembrane helix</keyword>
<dbReference type="KEGG" id="msil:METEAL_22160"/>
<organism evidence="6 7">
    <name type="scientific">Mesoterricola silvestris</name>
    <dbReference type="NCBI Taxonomy" id="2927979"/>
    <lineage>
        <taxon>Bacteria</taxon>
        <taxon>Pseudomonadati</taxon>
        <taxon>Acidobacteriota</taxon>
        <taxon>Holophagae</taxon>
        <taxon>Holophagales</taxon>
        <taxon>Holophagaceae</taxon>
        <taxon>Mesoterricola</taxon>
    </lineage>
</organism>
<dbReference type="GO" id="GO:0065002">
    <property type="term" value="P:intracellular protein transmembrane transport"/>
    <property type="evidence" value="ECO:0007669"/>
    <property type="project" value="TreeGrafter"/>
</dbReference>
<comment type="subunit">
    <text evidence="5">Forms a complex with TatA.</text>
</comment>
<keyword evidence="5" id="KW-1003">Cell membrane</keyword>
<protein>
    <recommendedName>
        <fullName evidence="5">Sec-independent protein translocase protein TatC</fullName>
    </recommendedName>
</protein>
<sequence length="259" mass="29213">MDAATVIPTDARMSFMEHLQELRVRLVRSALTVAGAFALTYAFRLRLWTWAQWPFLQAMGRQLKQDPARLQPWAFTDLTEPFFSLMRLSVWVAAFLAAPVIFLQVWGFIKPALGPRERRLFIPFILGTSGMFLLGLAFAYTQAFRFLGDILFQEAAGAGLRANLHIDSYLDLFLSTLVITGLMFELPVLTFFLARFRIVTAGMMLKYWRHATLAIVIASAFFTPGDVVLTTVFFSLVLLGLYFVSVLVAWAAGPRRARG</sequence>
<evidence type="ECO:0000256" key="4">
    <source>
        <dbReference type="ARBA" id="ARBA00023136"/>
    </source>
</evidence>
<dbReference type="RefSeq" id="WP_316411686.1">
    <property type="nucleotide sequence ID" value="NZ_AP027080.1"/>
</dbReference>
<feature type="transmembrane region" description="Helical" evidence="5">
    <location>
        <begin position="231"/>
        <end position="253"/>
    </location>
</feature>
<dbReference type="GO" id="GO:0009977">
    <property type="term" value="F:proton motive force dependent protein transmembrane transporter activity"/>
    <property type="evidence" value="ECO:0007669"/>
    <property type="project" value="TreeGrafter"/>
</dbReference>
<evidence type="ECO:0000256" key="1">
    <source>
        <dbReference type="ARBA" id="ARBA00004141"/>
    </source>
</evidence>
<feature type="transmembrane region" description="Helical" evidence="5">
    <location>
        <begin position="207"/>
        <end position="225"/>
    </location>
</feature>
<evidence type="ECO:0000313" key="7">
    <source>
        <dbReference type="Proteomes" id="UP001238179"/>
    </source>
</evidence>
<feature type="transmembrane region" description="Helical" evidence="5">
    <location>
        <begin position="172"/>
        <end position="195"/>
    </location>
</feature>
<dbReference type="AlphaFoldDB" id="A0AA48KA82"/>
<evidence type="ECO:0000256" key="3">
    <source>
        <dbReference type="ARBA" id="ARBA00022989"/>
    </source>
</evidence>
<keyword evidence="5" id="KW-0813">Transport</keyword>
<dbReference type="Proteomes" id="UP001238179">
    <property type="component" value="Chromosome"/>
</dbReference>
<evidence type="ECO:0000313" key="6">
    <source>
        <dbReference type="EMBL" id="BDU73042.1"/>
    </source>
</evidence>